<reference evidence="1" key="1">
    <citation type="journal article" date="2015" name="Nature">
        <title>Complex archaea that bridge the gap between prokaryotes and eukaryotes.</title>
        <authorList>
            <person name="Spang A."/>
            <person name="Saw J.H."/>
            <person name="Jorgensen S.L."/>
            <person name="Zaremba-Niedzwiedzka K."/>
            <person name="Martijn J."/>
            <person name="Lind A.E."/>
            <person name="van Eijk R."/>
            <person name="Schleper C."/>
            <person name="Guy L."/>
            <person name="Ettema T.J."/>
        </authorList>
    </citation>
    <scope>NUCLEOTIDE SEQUENCE</scope>
</reference>
<organism evidence="1">
    <name type="scientific">marine sediment metagenome</name>
    <dbReference type="NCBI Taxonomy" id="412755"/>
    <lineage>
        <taxon>unclassified sequences</taxon>
        <taxon>metagenomes</taxon>
        <taxon>ecological metagenomes</taxon>
    </lineage>
</organism>
<accession>A0A0F9IM24</accession>
<gene>
    <name evidence="1" type="ORF">LCGC14_1562370</name>
</gene>
<proteinExistence type="predicted"/>
<dbReference type="AlphaFoldDB" id="A0A0F9IM24"/>
<comment type="caution">
    <text evidence="1">The sequence shown here is derived from an EMBL/GenBank/DDBJ whole genome shotgun (WGS) entry which is preliminary data.</text>
</comment>
<name>A0A0F9IM24_9ZZZZ</name>
<evidence type="ECO:0000313" key="1">
    <source>
        <dbReference type="EMBL" id="KKM43854.1"/>
    </source>
</evidence>
<protein>
    <submittedName>
        <fullName evidence="1">Uncharacterized protein</fullName>
    </submittedName>
</protein>
<sequence length="74" mass="8469">MPPTKKIPPKIPGGGKSYVWKYCTDCCYREMVRVTTHIHDKSVGLHYWEAKEPLPPIDRTCGFCGEKRCKLGDD</sequence>
<dbReference type="EMBL" id="LAZR01012084">
    <property type="protein sequence ID" value="KKM43854.1"/>
    <property type="molecule type" value="Genomic_DNA"/>
</dbReference>